<evidence type="ECO:0000313" key="2">
    <source>
        <dbReference type="EMBL" id="MFC7669799.1"/>
    </source>
</evidence>
<protein>
    <submittedName>
        <fullName evidence="2">PAS domain S-box protein</fullName>
    </submittedName>
</protein>
<keyword evidence="3" id="KW-1185">Reference proteome</keyword>
<feature type="domain" description="PAS" evidence="1">
    <location>
        <begin position="64"/>
        <end position="121"/>
    </location>
</feature>
<dbReference type="Gene3D" id="3.30.450.20">
    <property type="entry name" value="PAS domain"/>
    <property type="match status" value="1"/>
</dbReference>
<evidence type="ECO:0000313" key="3">
    <source>
        <dbReference type="Proteomes" id="UP001596513"/>
    </source>
</evidence>
<dbReference type="Proteomes" id="UP001596513">
    <property type="component" value="Unassembled WGS sequence"/>
</dbReference>
<dbReference type="InterPro" id="IPR035965">
    <property type="entry name" value="PAS-like_dom_sf"/>
</dbReference>
<dbReference type="NCBIfam" id="TIGR00229">
    <property type="entry name" value="sensory_box"/>
    <property type="match status" value="1"/>
</dbReference>
<dbReference type="RefSeq" id="WP_380205278.1">
    <property type="nucleotide sequence ID" value="NZ_JBHTEK010000001.1"/>
</dbReference>
<gene>
    <name evidence="2" type="ORF">ACFQT0_22315</name>
</gene>
<accession>A0ABW2UA70</accession>
<dbReference type="Pfam" id="PF13188">
    <property type="entry name" value="PAS_8"/>
    <property type="match status" value="1"/>
</dbReference>
<reference evidence="3" key="1">
    <citation type="journal article" date="2019" name="Int. J. Syst. Evol. Microbiol.">
        <title>The Global Catalogue of Microorganisms (GCM) 10K type strain sequencing project: providing services to taxonomists for standard genome sequencing and annotation.</title>
        <authorList>
            <consortium name="The Broad Institute Genomics Platform"/>
            <consortium name="The Broad Institute Genome Sequencing Center for Infectious Disease"/>
            <person name="Wu L."/>
            <person name="Ma J."/>
        </authorList>
    </citation>
    <scope>NUCLEOTIDE SEQUENCE [LARGE SCALE GENOMIC DNA]</scope>
    <source>
        <strain evidence="3">JCM 19635</strain>
    </source>
</reference>
<dbReference type="InterPro" id="IPR000014">
    <property type="entry name" value="PAS"/>
</dbReference>
<dbReference type="SUPFAM" id="SSF55785">
    <property type="entry name" value="PYP-like sensor domain (PAS domain)"/>
    <property type="match status" value="1"/>
</dbReference>
<proteinExistence type="predicted"/>
<evidence type="ECO:0000259" key="1">
    <source>
        <dbReference type="Pfam" id="PF13188"/>
    </source>
</evidence>
<name>A0ABW2UA70_9BACT</name>
<organism evidence="2 3">
    <name type="scientific">Hymenobacter humi</name>
    <dbReference type="NCBI Taxonomy" id="1411620"/>
    <lineage>
        <taxon>Bacteria</taxon>
        <taxon>Pseudomonadati</taxon>
        <taxon>Bacteroidota</taxon>
        <taxon>Cytophagia</taxon>
        <taxon>Cytophagales</taxon>
        <taxon>Hymenobacteraceae</taxon>
        <taxon>Hymenobacter</taxon>
    </lineage>
</organism>
<dbReference type="EMBL" id="JBHTEK010000001">
    <property type="protein sequence ID" value="MFC7669799.1"/>
    <property type="molecule type" value="Genomic_DNA"/>
</dbReference>
<sequence length="170" mass="18897">MATDRTISRELKLQREDGTTFYAQIEGLRVEGTPETSGASQCRLAVMDTTSRRQATDALAASEARFRKLFNDSNDAVVLLQGHTYIDCNNAALHLLGAQRKDQIVGHTAWEYAPKLQPNGRTTVDLFRESVEEALKTGSQRCEALMRRVTGEEIWMQAVLTPIEEAGQSP</sequence>
<comment type="caution">
    <text evidence="2">The sequence shown here is derived from an EMBL/GenBank/DDBJ whole genome shotgun (WGS) entry which is preliminary data.</text>
</comment>